<reference evidence="2" key="1">
    <citation type="journal article" date="2019" name="Int. J. Syst. Evol. Microbiol.">
        <title>The Global Catalogue of Microorganisms (GCM) 10K type strain sequencing project: providing services to taxonomists for standard genome sequencing and annotation.</title>
        <authorList>
            <consortium name="The Broad Institute Genomics Platform"/>
            <consortium name="The Broad Institute Genome Sequencing Center for Infectious Disease"/>
            <person name="Wu L."/>
            <person name="Ma J."/>
        </authorList>
    </citation>
    <scope>NUCLEOTIDE SEQUENCE [LARGE SCALE GENOMIC DNA]</scope>
    <source>
        <strain evidence="2">JCM 30846</strain>
    </source>
</reference>
<keyword evidence="2" id="KW-1185">Reference proteome</keyword>
<comment type="caution">
    <text evidence="1">The sequence shown here is derived from an EMBL/GenBank/DDBJ whole genome shotgun (WGS) entry which is preliminary data.</text>
</comment>
<dbReference type="EMBL" id="BAABEP010000088">
    <property type="protein sequence ID" value="GAA3760551.1"/>
    <property type="molecule type" value="Genomic_DNA"/>
</dbReference>
<evidence type="ECO:0000313" key="1">
    <source>
        <dbReference type="EMBL" id="GAA3760551.1"/>
    </source>
</evidence>
<name>A0ABP7GC67_9ACTN</name>
<evidence type="ECO:0000313" key="2">
    <source>
        <dbReference type="Proteomes" id="UP001499884"/>
    </source>
</evidence>
<sequence>MTHAFNLSPSELAWWAARDAYRISTAALLREALPALGLRGGDDNPYSTLGCALPALPDTEPGHVRIDVAGDIATVAIAGVPVTVMREVLVNRAGVYFSPFTVQTSLGRSVREGRFTERAHGATQRLTVRAGAVADATLTLPVLVAASALRPVGHHLRQVGEQ</sequence>
<protein>
    <submittedName>
        <fullName evidence="1">Uncharacterized protein</fullName>
    </submittedName>
</protein>
<proteinExistence type="predicted"/>
<dbReference type="Proteomes" id="UP001499884">
    <property type="component" value="Unassembled WGS sequence"/>
</dbReference>
<accession>A0ABP7GC67</accession>
<organism evidence="1 2">
    <name type="scientific">Streptomyces tremellae</name>
    <dbReference type="NCBI Taxonomy" id="1124239"/>
    <lineage>
        <taxon>Bacteria</taxon>
        <taxon>Bacillati</taxon>
        <taxon>Actinomycetota</taxon>
        <taxon>Actinomycetes</taxon>
        <taxon>Kitasatosporales</taxon>
        <taxon>Streptomycetaceae</taxon>
        <taxon>Streptomyces</taxon>
    </lineage>
</organism>
<gene>
    <name evidence="1" type="ORF">GCM10023082_63490</name>
</gene>
<dbReference type="RefSeq" id="WP_345655290.1">
    <property type="nucleotide sequence ID" value="NZ_BAABEP010000088.1"/>
</dbReference>